<evidence type="ECO:0000313" key="3">
    <source>
        <dbReference type="Proteomes" id="UP001195724"/>
    </source>
</evidence>
<evidence type="ECO:0000256" key="1">
    <source>
        <dbReference type="SAM" id="Phobius"/>
    </source>
</evidence>
<accession>A0ABS2S6L0</accession>
<gene>
    <name evidence="2" type="ORF">JOE68_002470</name>
</gene>
<sequence length="30" mass="3018">MRVICGVSTVGKLVLAGFVAGLVIGLFLAL</sequence>
<keyword evidence="1" id="KW-0472">Membrane</keyword>
<reference evidence="2 3" key="1">
    <citation type="submission" date="2021-01" db="EMBL/GenBank/DDBJ databases">
        <title>Sequencing the genomes of 1000 actinobacteria strains.</title>
        <authorList>
            <person name="Klenk H.-P."/>
        </authorList>
    </citation>
    <scope>NUCLEOTIDE SEQUENCE [LARGE SCALE GENOMIC DNA]</scope>
    <source>
        <strain evidence="2 3">DSM 44581</strain>
    </source>
</reference>
<keyword evidence="1" id="KW-0812">Transmembrane</keyword>
<organism evidence="2 3">
    <name type="scientific">Saccharothrix algeriensis</name>
    <dbReference type="NCBI Taxonomy" id="173560"/>
    <lineage>
        <taxon>Bacteria</taxon>
        <taxon>Bacillati</taxon>
        <taxon>Actinomycetota</taxon>
        <taxon>Actinomycetes</taxon>
        <taxon>Pseudonocardiales</taxon>
        <taxon>Pseudonocardiaceae</taxon>
        <taxon>Saccharothrix</taxon>
    </lineage>
</organism>
<comment type="caution">
    <text evidence="2">The sequence shown here is derived from an EMBL/GenBank/DDBJ whole genome shotgun (WGS) entry which is preliminary data.</text>
</comment>
<proteinExistence type="predicted"/>
<name>A0ABS2S6L0_9PSEU</name>
<keyword evidence="1" id="KW-1133">Transmembrane helix</keyword>
<feature type="transmembrane region" description="Helical" evidence="1">
    <location>
        <begin position="12"/>
        <end position="29"/>
    </location>
</feature>
<dbReference type="EMBL" id="JAFBCL010000001">
    <property type="protein sequence ID" value="MBM7811605.1"/>
    <property type="molecule type" value="Genomic_DNA"/>
</dbReference>
<protein>
    <recommendedName>
        <fullName evidence="4">Secreted protein</fullName>
    </recommendedName>
</protein>
<evidence type="ECO:0008006" key="4">
    <source>
        <dbReference type="Google" id="ProtNLM"/>
    </source>
</evidence>
<keyword evidence="3" id="KW-1185">Reference proteome</keyword>
<evidence type="ECO:0000313" key="2">
    <source>
        <dbReference type="EMBL" id="MBM7811605.1"/>
    </source>
</evidence>
<dbReference type="Proteomes" id="UP001195724">
    <property type="component" value="Unassembled WGS sequence"/>
</dbReference>